<comment type="caution">
    <text evidence="2">The sequence shown here is derived from an EMBL/GenBank/DDBJ whole genome shotgun (WGS) entry which is preliminary data.</text>
</comment>
<evidence type="ECO:0000256" key="1">
    <source>
        <dbReference type="SAM" id="MobiDB-lite"/>
    </source>
</evidence>
<feature type="region of interest" description="Disordered" evidence="1">
    <location>
        <begin position="26"/>
        <end position="56"/>
    </location>
</feature>
<evidence type="ECO:0000313" key="3">
    <source>
        <dbReference type="Proteomes" id="UP000554482"/>
    </source>
</evidence>
<dbReference type="AlphaFoldDB" id="A0A7J6VTX0"/>
<gene>
    <name evidence="2" type="ORF">FRX31_021889</name>
</gene>
<dbReference type="Proteomes" id="UP000554482">
    <property type="component" value="Unassembled WGS sequence"/>
</dbReference>
<dbReference type="EMBL" id="JABWDY010026652">
    <property type="protein sequence ID" value="KAF5188524.1"/>
    <property type="molecule type" value="Genomic_DNA"/>
</dbReference>
<protein>
    <submittedName>
        <fullName evidence="2">Uncharacterized protein</fullName>
    </submittedName>
</protein>
<organism evidence="2 3">
    <name type="scientific">Thalictrum thalictroides</name>
    <name type="common">Rue-anemone</name>
    <name type="synonym">Anemone thalictroides</name>
    <dbReference type="NCBI Taxonomy" id="46969"/>
    <lineage>
        <taxon>Eukaryota</taxon>
        <taxon>Viridiplantae</taxon>
        <taxon>Streptophyta</taxon>
        <taxon>Embryophyta</taxon>
        <taxon>Tracheophyta</taxon>
        <taxon>Spermatophyta</taxon>
        <taxon>Magnoliopsida</taxon>
        <taxon>Ranunculales</taxon>
        <taxon>Ranunculaceae</taxon>
        <taxon>Thalictroideae</taxon>
        <taxon>Thalictrum</taxon>
    </lineage>
</organism>
<feature type="compositionally biased region" description="Basic and acidic residues" evidence="1">
    <location>
        <begin position="40"/>
        <end position="56"/>
    </location>
</feature>
<accession>A0A7J6VTX0</accession>
<keyword evidence="3" id="KW-1185">Reference proteome</keyword>
<sequence length="112" mass="12094">MHWMPQALEVANIGSCRHWTPRHWVPGSGKSFVRPGQWQKPDRKIQDGIKDTAGKDSNEAAAGWECAGAVKLSAKWGAAGGKEHQGLVIAIAAGTWGLDIEVSKLDESRHVA</sequence>
<reference evidence="2 3" key="1">
    <citation type="submission" date="2020-06" db="EMBL/GenBank/DDBJ databases">
        <title>Transcriptomic and genomic resources for Thalictrum thalictroides and T. hernandezii: Facilitating candidate gene discovery in an emerging model plant lineage.</title>
        <authorList>
            <person name="Arias T."/>
            <person name="Riano-Pachon D.M."/>
            <person name="Di Stilio V.S."/>
        </authorList>
    </citation>
    <scope>NUCLEOTIDE SEQUENCE [LARGE SCALE GENOMIC DNA]</scope>
    <source>
        <strain evidence="3">cv. WT478/WT964</strain>
        <tissue evidence="2">Leaves</tissue>
    </source>
</reference>
<evidence type="ECO:0000313" key="2">
    <source>
        <dbReference type="EMBL" id="KAF5188524.1"/>
    </source>
</evidence>
<proteinExistence type="predicted"/>
<name>A0A7J6VTX0_THATH</name>